<accession>A0A210PZZ9</accession>
<evidence type="ECO:0000313" key="3">
    <source>
        <dbReference type="EMBL" id="OWF42048.1"/>
    </source>
</evidence>
<comment type="similarity">
    <text evidence="1">Belongs to the GSKIP family.</text>
</comment>
<dbReference type="GO" id="GO:0060828">
    <property type="term" value="P:regulation of canonical Wnt signaling pathway"/>
    <property type="evidence" value="ECO:0007669"/>
    <property type="project" value="InterPro"/>
</dbReference>
<dbReference type="InterPro" id="IPR037395">
    <property type="entry name" value="GSKIP"/>
</dbReference>
<proteinExistence type="inferred from homology"/>
<feature type="domain" description="GSKIP" evidence="2">
    <location>
        <begin position="12"/>
        <end position="111"/>
    </location>
</feature>
<dbReference type="EMBL" id="NEDP02005322">
    <property type="protein sequence ID" value="OWF42048.1"/>
    <property type="molecule type" value="Genomic_DNA"/>
</dbReference>
<dbReference type="PANTHER" id="PTHR12490:SF4">
    <property type="entry name" value="GSK3B-INTERACTING PROTEIN"/>
    <property type="match status" value="1"/>
</dbReference>
<dbReference type="STRING" id="6573.A0A210PZZ9"/>
<dbReference type="InterPro" id="IPR007967">
    <property type="entry name" value="GSKIP_dom"/>
</dbReference>
<dbReference type="AlphaFoldDB" id="A0A210PZZ9"/>
<dbReference type="GO" id="GO:0005737">
    <property type="term" value="C:cytoplasm"/>
    <property type="evidence" value="ECO:0007669"/>
    <property type="project" value="TreeGrafter"/>
</dbReference>
<comment type="caution">
    <text evidence="3">The sequence shown here is derived from an EMBL/GenBank/DDBJ whole genome shotgun (WGS) entry which is preliminary data.</text>
</comment>
<reference evidence="3 4" key="1">
    <citation type="journal article" date="2017" name="Nat. Ecol. Evol.">
        <title>Scallop genome provides insights into evolution of bilaterian karyotype and development.</title>
        <authorList>
            <person name="Wang S."/>
            <person name="Zhang J."/>
            <person name="Jiao W."/>
            <person name="Li J."/>
            <person name="Xun X."/>
            <person name="Sun Y."/>
            <person name="Guo X."/>
            <person name="Huan P."/>
            <person name="Dong B."/>
            <person name="Zhang L."/>
            <person name="Hu X."/>
            <person name="Sun X."/>
            <person name="Wang J."/>
            <person name="Zhao C."/>
            <person name="Wang Y."/>
            <person name="Wang D."/>
            <person name="Huang X."/>
            <person name="Wang R."/>
            <person name="Lv J."/>
            <person name="Li Y."/>
            <person name="Zhang Z."/>
            <person name="Liu B."/>
            <person name="Lu W."/>
            <person name="Hui Y."/>
            <person name="Liang J."/>
            <person name="Zhou Z."/>
            <person name="Hou R."/>
            <person name="Li X."/>
            <person name="Liu Y."/>
            <person name="Li H."/>
            <person name="Ning X."/>
            <person name="Lin Y."/>
            <person name="Zhao L."/>
            <person name="Xing Q."/>
            <person name="Dou J."/>
            <person name="Li Y."/>
            <person name="Mao J."/>
            <person name="Guo H."/>
            <person name="Dou H."/>
            <person name="Li T."/>
            <person name="Mu C."/>
            <person name="Jiang W."/>
            <person name="Fu Q."/>
            <person name="Fu X."/>
            <person name="Miao Y."/>
            <person name="Liu J."/>
            <person name="Yu Q."/>
            <person name="Li R."/>
            <person name="Liao H."/>
            <person name="Li X."/>
            <person name="Kong Y."/>
            <person name="Jiang Z."/>
            <person name="Chourrout D."/>
            <person name="Li R."/>
            <person name="Bao Z."/>
        </authorList>
    </citation>
    <scope>NUCLEOTIDE SEQUENCE [LARGE SCALE GENOMIC DNA]</scope>
    <source>
        <strain evidence="3 4">PY_sf001</strain>
    </source>
</reference>
<dbReference type="SUPFAM" id="SSF103107">
    <property type="entry name" value="Hypothetical protein c14orf129, hspc210"/>
    <property type="match status" value="1"/>
</dbReference>
<dbReference type="Proteomes" id="UP000242188">
    <property type="component" value="Unassembled WGS sequence"/>
</dbReference>
<organism evidence="3 4">
    <name type="scientific">Mizuhopecten yessoensis</name>
    <name type="common">Japanese scallop</name>
    <name type="synonym">Patinopecten yessoensis</name>
    <dbReference type="NCBI Taxonomy" id="6573"/>
    <lineage>
        <taxon>Eukaryota</taxon>
        <taxon>Metazoa</taxon>
        <taxon>Spiralia</taxon>
        <taxon>Lophotrochozoa</taxon>
        <taxon>Mollusca</taxon>
        <taxon>Bivalvia</taxon>
        <taxon>Autobranchia</taxon>
        <taxon>Pteriomorphia</taxon>
        <taxon>Pectinida</taxon>
        <taxon>Pectinoidea</taxon>
        <taxon>Pectinidae</taxon>
        <taxon>Mizuhopecten</taxon>
    </lineage>
</organism>
<gene>
    <name evidence="3" type="ORF">KP79_PYT07628</name>
</gene>
<dbReference type="Pfam" id="PF05303">
    <property type="entry name" value="GSKIP_dom"/>
    <property type="match status" value="1"/>
</dbReference>
<dbReference type="OrthoDB" id="5804279at2759"/>
<dbReference type="GO" id="GO:0019207">
    <property type="term" value="F:kinase regulator activity"/>
    <property type="evidence" value="ECO:0007669"/>
    <property type="project" value="TreeGrafter"/>
</dbReference>
<evidence type="ECO:0000259" key="2">
    <source>
        <dbReference type="Pfam" id="PF05303"/>
    </source>
</evidence>
<name>A0A210PZZ9_MIZYE</name>
<sequence length="198" mass="22247">MVDVEDEKFTLRIEALEVAKEVAYAVDYVEIAKDLPNGDKVIHLNLRTQEEQEFSVELTDQGFRVVGNKFNMVDENASSQYFETIYALLDNHSPKYRKSFGDALLRKLENLQMSQKESDHNENTLLCRYLYSTAPVQVHLQHRSCVGTSTPVKGHLQHSSCVGTSTAQLLSRDIYSTAPVKGHLQHSSCVGTSTAQLL</sequence>
<dbReference type="PANTHER" id="PTHR12490">
    <property type="entry name" value="GSK3B-INTERACTING PROTEIN"/>
    <property type="match status" value="1"/>
</dbReference>
<dbReference type="Gene3D" id="3.30.2280.10">
    <property type="entry name" value="Hypothetical protein (hspc210)"/>
    <property type="match status" value="1"/>
</dbReference>
<evidence type="ECO:0000256" key="1">
    <source>
        <dbReference type="ARBA" id="ARBA00009571"/>
    </source>
</evidence>
<dbReference type="GO" id="GO:0051018">
    <property type="term" value="F:protein kinase A binding"/>
    <property type="evidence" value="ECO:0007669"/>
    <property type="project" value="TreeGrafter"/>
</dbReference>
<protein>
    <submittedName>
        <fullName evidence="3">GSK3-beta interaction protein</fullName>
    </submittedName>
</protein>
<keyword evidence="4" id="KW-1185">Reference proteome</keyword>
<dbReference type="InterPro" id="IPR023231">
    <property type="entry name" value="GSKIP_dom_sf"/>
</dbReference>
<evidence type="ECO:0000313" key="4">
    <source>
        <dbReference type="Proteomes" id="UP000242188"/>
    </source>
</evidence>